<evidence type="ECO:0000313" key="3">
    <source>
        <dbReference type="Proteomes" id="UP000825679"/>
    </source>
</evidence>
<dbReference type="PANTHER" id="PTHR43245">
    <property type="entry name" value="BIFUNCTIONAL POLYMYXIN RESISTANCE PROTEIN ARNA"/>
    <property type="match status" value="1"/>
</dbReference>
<reference evidence="2 3" key="1">
    <citation type="submission" date="2021-08" db="EMBL/GenBank/DDBJ databases">
        <title>complete genome sequencing of Deefgea sp. D25.</title>
        <authorList>
            <person name="Bae J.-W."/>
            <person name="Gim D.-H."/>
        </authorList>
    </citation>
    <scope>NUCLEOTIDE SEQUENCE [LARGE SCALE GENOMIC DNA]</scope>
    <source>
        <strain evidence="2 3">D25</strain>
    </source>
</reference>
<dbReference type="CDD" id="cd08946">
    <property type="entry name" value="SDR_e"/>
    <property type="match status" value="1"/>
</dbReference>
<name>A0ABX8ZDK0_9NEIS</name>
<dbReference type="InterPro" id="IPR050177">
    <property type="entry name" value="Lipid_A_modif_metabolic_enz"/>
</dbReference>
<sequence length="264" mass="29485">MKFTVLGASGYIGRSLCKFLMMQGHEVFAPYRDDPKIFTDDLGYVVYAIGLTADFRSKSFETVQAHVGVLQQVLQYSRFSSLLYLSSTRLYSGAESTQEEADLMVRSQNPSDLYNLSKLLGESLCLNSGRSNVRIVRLSNVIGGENEGSDLFFFSLLRDARAGSIKLQSHPDSEKDYVLIEDAIELIYRITVQGNFNVYNVASGCNLSHRQLIAIMSKAFGCNVEFADGAKVISFPVIDINRIVEEYSFTPSNVSLFIGNQWEK</sequence>
<dbReference type="Pfam" id="PF01370">
    <property type="entry name" value="Epimerase"/>
    <property type="match status" value="1"/>
</dbReference>
<protein>
    <submittedName>
        <fullName evidence="2">NAD-dependent epimerase/dehydratase family protein</fullName>
    </submittedName>
</protein>
<dbReference type="Proteomes" id="UP000825679">
    <property type="component" value="Chromosome"/>
</dbReference>
<proteinExistence type="predicted"/>
<dbReference type="RefSeq" id="WP_221007727.1">
    <property type="nucleotide sequence ID" value="NZ_CP081150.1"/>
</dbReference>
<dbReference type="InterPro" id="IPR001509">
    <property type="entry name" value="Epimerase_deHydtase"/>
</dbReference>
<dbReference type="Gene3D" id="3.40.50.720">
    <property type="entry name" value="NAD(P)-binding Rossmann-like Domain"/>
    <property type="match status" value="1"/>
</dbReference>
<dbReference type="EMBL" id="CP081150">
    <property type="protein sequence ID" value="QZA79208.1"/>
    <property type="molecule type" value="Genomic_DNA"/>
</dbReference>
<gene>
    <name evidence="2" type="ORF">K4H28_07380</name>
</gene>
<dbReference type="SUPFAM" id="SSF51735">
    <property type="entry name" value="NAD(P)-binding Rossmann-fold domains"/>
    <property type="match status" value="1"/>
</dbReference>
<evidence type="ECO:0000313" key="2">
    <source>
        <dbReference type="EMBL" id="QZA79208.1"/>
    </source>
</evidence>
<dbReference type="PANTHER" id="PTHR43245:SF13">
    <property type="entry name" value="UDP-D-APIOSE_UDP-D-XYLOSE SYNTHASE 2"/>
    <property type="match status" value="1"/>
</dbReference>
<evidence type="ECO:0000259" key="1">
    <source>
        <dbReference type="Pfam" id="PF01370"/>
    </source>
</evidence>
<keyword evidence="3" id="KW-1185">Reference proteome</keyword>
<organism evidence="2 3">
    <name type="scientific">Deefgea tanakiae</name>
    <dbReference type="NCBI Taxonomy" id="2865840"/>
    <lineage>
        <taxon>Bacteria</taxon>
        <taxon>Pseudomonadati</taxon>
        <taxon>Pseudomonadota</taxon>
        <taxon>Betaproteobacteria</taxon>
        <taxon>Neisseriales</taxon>
        <taxon>Chitinibacteraceae</taxon>
        <taxon>Deefgea</taxon>
    </lineage>
</organism>
<dbReference type="InterPro" id="IPR036291">
    <property type="entry name" value="NAD(P)-bd_dom_sf"/>
</dbReference>
<feature type="domain" description="NAD-dependent epimerase/dehydratase" evidence="1">
    <location>
        <begin position="4"/>
        <end position="202"/>
    </location>
</feature>
<accession>A0ABX8ZDK0</accession>